<organism evidence="6 7">
    <name type="scientific">Candolleomyces aberdarensis</name>
    <dbReference type="NCBI Taxonomy" id="2316362"/>
    <lineage>
        <taxon>Eukaryota</taxon>
        <taxon>Fungi</taxon>
        <taxon>Dikarya</taxon>
        <taxon>Basidiomycota</taxon>
        <taxon>Agaricomycotina</taxon>
        <taxon>Agaricomycetes</taxon>
        <taxon>Agaricomycetidae</taxon>
        <taxon>Agaricales</taxon>
        <taxon>Agaricineae</taxon>
        <taxon>Psathyrellaceae</taxon>
        <taxon>Candolleomyces</taxon>
    </lineage>
</organism>
<keyword evidence="3" id="KW-0862">Zinc</keyword>
<dbReference type="Gene3D" id="4.10.1060.10">
    <property type="entry name" value="Zinc finger, RanBP2-type"/>
    <property type="match status" value="4"/>
</dbReference>
<feature type="compositionally biased region" description="Polar residues" evidence="4">
    <location>
        <begin position="247"/>
        <end position="268"/>
    </location>
</feature>
<feature type="domain" description="RanBP2-type" evidence="5">
    <location>
        <begin position="794"/>
        <end position="819"/>
    </location>
</feature>
<feature type="compositionally biased region" description="Polar residues" evidence="4">
    <location>
        <begin position="286"/>
        <end position="295"/>
    </location>
</feature>
<feature type="compositionally biased region" description="Polar residues" evidence="4">
    <location>
        <begin position="486"/>
        <end position="497"/>
    </location>
</feature>
<dbReference type="STRING" id="2316362.A0A4Q2DDL0"/>
<feature type="compositionally biased region" description="Polar residues" evidence="4">
    <location>
        <begin position="210"/>
        <end position="224"/>
    </location>
</feature>
<reference evidence="6 7" key="1">
    <citation type="submission" date="2019-01" db="EMBL/GenBank/DDBJ databases">
        <title>Draft genome sequence of Psathyrella aberdarensis IHI B618.</title>
        <authorList>
            <person name="Buettner E."/>
            <person name="Kellner H."/>
        </authorList>
    </citation>
    <scope>NUCLEOTIDE SEQUENCE [LARGE SCALE GENOMIC DNA]</scope>
    <source>
        <strain evidence="6 7">IHI B618</strain>
    </source>
</reference>
<feature type="region of interest" description="Disordered" evidence="4">
    <location>
        <begin position="108"/>
        <end position="569"/>
    </location>
</feature>
<dbReference type="AlphaFoldDB" id="A0A4Q2DDL0"/>
<gene>
    <name evidence="6" type="ORF">EST38_g8081</name>
</gene>
<keyword evidence="1" id="KW-0479">Metal-binding</keyword>
<accession>A0A4Q2DDL0</accession>
<dbReference type="InterPro" id="IPR001876">
    <property type="entry name" value="Znf_RanBP2"/>
</dbReference>
<feature type="compositionally biased region" description="Basic and acidic residues" evidence="4">
    <location>
        <begin position="179"/>
        <end position="194"/>
    </location>
</feature>
<dbReference type="GO" id="GO:0008270">
    <property type="term" value="F:zinc ion binding"/>
    <property type="evidence" value="ECO:0007669"/>
    <property type="project" value="UniProtKB-KW"/>
</dbReference>
<evidence type="ECO:0000256" key="3">
    <source>
        <dbReference type="ARBA" id="ARBA00022833"/>
    </source>
</evidence>
<feature type="domain" description="RanBP2-type" evidence="5">
    <location>
        <begin position="861"/>
        <end position="886"/>
    </location>
</feature>
<feature type="compositionally biased region" description="Polar residues" evidence="4">
    <location>
        <begin position="460"/>
        <end position="475"/>
    </location>
</feature>
<feature type="compositionally biased region" description="Low complexity" evidence="4">
    <location>
        <begin position="198"/>
        <end position="208"/>
    </location>
</feature>
<dbReference type="Proteomes" id="UP000290288">
    <property type="component" value="Unassembled WGS sequence"/>
</dbReference>
<name>A0A4Q2DDL0_9AGAR</name>
<evidence type="ECO:0000256" key="2">
    <source>
        <dbReference type="ARBA" id="ARBA00022771"/>
    </source>
</evidence>
<feature type="compositionally biased region" description="Basic and acidic residues" evidence="4">
    <location>
        <begin position="336"/>
        <end position="352"/>
    </location>
</feature>
<evidence type="ECO:0000256" key="4">
    <source>
        <dbReference type="SAM" id="MobiDB-lite"/>
    </source>
</evidence>
<feature type="region of interest" description="Disordered" evidence="4">
    <location>
        <begin position="1"/>
        <end position="38"/>
    </location>
</feature>
<dbReference type="OrthoDB" id="79830at2759"/>
<dbReference type="Pfam" id="PF00641">
    <property type="entry name" value="Zn_ribbon_RanBP"/>
    <property type="match status" value="3"/>
</dbReference>
<feature type="domain" description="RanBP2-type" evidence="5">
    <location>
        <begin position="660"/>
        <end position="685"/>
    </location>
</feature>
<evidence type="ECO:0000259" key="5">
    <source>
        <dbReference type="SMART" id="SM00547"/>
    </source>
</evidence>
<feature type="compositionally biased region" description="Low complexity" evidence="4">
    <location>
        <begin position="444"/>
        <end position="459"/>
    </location>
</feature>
<proteinExistence type="predicted"/>
<evidence type="ECO:0000313" key="7">
    <source>
        <dbReference type="Proteomes" id="UP000290288"/>
    </source>
</evidence>
<sequence length="888" mass="91479">MSIPDTSSEADVPEPPRSPSKTVSPKRRPPSEGPTTSATLESVIDFLHDVPGTALKPVEAKKLVHLIQKCIKGERHASEWLLRHVGQVLDAVNVAGLISILQEQIHPPKPEPFRFQSAPPPPSREASPATTSTPAATPRRTLKRNPNGPYRWEGAGSAKATRRNRYASPAFGTPQLTPEKSKTDGDKKRRKVDEEASSNESSSTSKHSFPASTPQTPTPRTNGPTAPKITIPASPSKLKAPALLKPTTPSQPSPLRQAWSTSPSSSQEDLTKMDQVQPSPPKQSSAASFMSSIIQEVTPPKKPDLSNPYQTASPLAKVAPPRRSARRTRATGRPTTPEKEKEEKVAEEKPKDLPAQAIIEATLPKGSKRSRPPVNLERSKSPEAPVNGSASNGIEDDEDEVDRTHKKAKSVNGFLSPFGSSSTLFAPQEKKDEEPKAAQPSNQGAALGASPAAPSALTTNGLPSFNPPKSATAPSRPSKLRFSYQPDPNSGPSSPETKNMDTDTEPSAPPPPTISSTFSNLPSAPTTSSSLLSRLSSVPETNTKEDSKMDDSEDTSAKPATPSVDPKTRVLKMAESSLPTFTFTISHKTDGFALSRQRDAAKSKPANVLPTFDFSRTALGTSVIASGSGSGSSSSSAAAPAKGGFNWAGAGLKPSTAAGSSWTCSLCMLTNPASAAEKCTICDAPAPGKAAASSTSATTSSTFSSNAAAAPAAPKGGFNWAATGLEPTSASSGWTCGLCGLSNPASATEKCTICEAPAPKAAGASSSTPSTAAAPAPKGGFNWAATGLKPTSGSGWTCGLCGLSNPASATEKCTVCDAPAPSAAGSSSSTTSSTAAPAPKGGFDWAATGLKPPSAAAGGSSSWTCGLCGLSNPASATSKCTVCEEPRR</sequence>
<evidence type="ECO:0000256" key="1">
    <source>
        <dbReference type="ARBA" id="ARBA00022723"/>
    </source>
</evidence>
<feature type="compositionally biased region" description="Low complexity" evidence="4">
    <location>
        <begin position="124"/>
        <end position="139"/>
    </location>
</feature>
<evidence type="ECO:0000313" key="6">
    <source>
        <dbReference type="EMBL" id="RXW17783.1"/>
    </source>
</evidence>
<feature type="compositionally biased region" description="Low complexity" evidence="4">
    <location>
        <begin position="514"/>
        <end position="537"/>
    </location>
</feature>
<dbReference type="SMART" id="SM00547">
    <property type="entry name" value="ZnF_RBZ"/>
    <property type="match status" value="4"/>
</dbReference>
<comment type="caution">
    <text evidence="6">The sequence shown here is derived from an EMBL/GenBank/DDBJ whole genome shotgun (WGS) entry which is preliminary data.</text>
</comment>
<feature type="domain" description="RanBP2-type" evidence="5">
    <location>
        <begin position="732"/>
        <end position="757"/>
    </location>
</feature>
<dbReference type="EMBL" id="SDEE01000313">
    <property type="protein sequence ID" value="RXW17783.1"/>
    <property type="molecule type" value="Genomic_DNA"/>
</dbReference>
<protein>
    <recommendedName>
        <fullName evidence="5">RanBP2-type domain-containing protein</fullName>
    </recommendedName>
</protein>
<keyword evidence="7" id="KW-1185">Reference proteome</keyword>
<keyword evidence="2" id="KW-0863">Zinc-finger</keyword>